<organism evidence="1 2">
    <name type="scientific">Brochothrix campestris FSL F6-1037</name>
    <dbReference type="NCBI Taxonomy" id="1265861"/>
    <lineage>
        <taxon>Bacteria</taxon>
        <taxon>Bacillati</taxon>
        <taxon>Bacillota</taxon>
        <taxon>Bacilli</taxon>
        <taxon>Bacillales</taxon>
        <taxon>Listeriaceae</taxon>
        <taxon>Brochothrix</taxon>
    </lineage>
</organism>
<evidence type="ECO:0000313" key="1">
    <source>
        <dbReference type="EMBL" id="EUJ41919.1"/>
    </source>
</evidence>
<dbReference type="GO" id="GO:0005737">
    <property type="term" value="C:cytoplasm"/>
    <property type="evidence" value="ECO:0007669"/>
    <property type="project" value="TreeGrafter"/>
</dbReference>
<dbReference type="PANTHER" id="PTHR48100">
    <property type="entry name" value="BROAD-SPECIFICITY PHOSPHATASE YOR283W-RELATED"/>
    <property type="match status" value="1"/>
</dbReference>
<dbReference type="PANTHER" id="PTHR48100:SF1">
    <property type="entry name" value="HISTIDINE PHOSPHATASE FAMILY PROTEIN-RELATED"/>
    <property type="match status" value="1"/>
</dbReference>
<dbReference type="Gene3D" id="3.40.50.1240">
    <property type="entry name" value="Phosphoglycerate mutase-like"/>
    <property type="match status" value="1"/>
</dbReference>
<comment type="caution">
    <text evidence="1">The sequence shown here is derived from an EMBL/GenBank/DDBJ whole genome shotgun (WGS) entry which is preliminary data.</text>
</comment>
<dbReference type="AlphaFoldDB" id="W7CQL4"/>
<dbReference type="InterPro" id="IPR029033">
    <property type="entry name" value="His_PPase_superfam"/>
</dbReference>
<dbReference type="RefSeq" id="WP_035313120.1">
    <property type="nucleotide sequence ID" value="NZ_AODH01000005.1"/>
</dbReference>
<reference evidence="1 2" key="1">
    <citation type="submission" date="2012-12" db="EMBL/GenBank/DDBJ databases">
        <title>Novel taxa of Listeriaceae from agricultural environments in the United States.</title>
        <authorList>
            <person name="den Bakker H.C."/>
            <person name="Allred A."/>
            <person name="Warchocki S."/>
            <person name="Wright E.M."/>
            <person name="Burrell A."/>
            <person name="Nightingale K.K."/>
            <person name="Kephart D."/>
            <person name="Wiedmann M."/>
        </authorList>
    </citation>
    <scope>NUCLEOTIDE SEQUENCE [LARGE SCALE GENOMIC DNA]</scope>
    <source>
        <strain evidence="1 2">FSL F6-1037</strain>
    </source>
</reference>
<dbReference type="Pfam" id="PF00300">
    <property type="entry name" value="His_Phos_1"/>
    <property type="match status" value="1"/>
</dbReference>
<dbReference type="InterPro" id="IPR050275">
    <property type="entry name" value="PGM_Phosphatase"/>
</dbReference>
<dbReference type="GO" id="GO:0016791">
    <property type="term" value="F:phosphatase activity"/>
    <property type="evidence" value="ECO:0007669"/>
    <property type="project" value="TreeGrafter"/>
</dbReference>
<dbReference type="SMART" id="SM00855">
    <property type="entry name" value="PGAM"/>
    <property type="match status" value="1"/>
</dbReference>
<dbReference type="STRING" id="1265861.BCAMP_01685"/>
<evidence type="ECO:0000313" key="2">
    <source>
        <dbReference type="Proteomes" id="UP000019243"/>
    </source>
</evidence>
<dbReference type="SUPFAM" id="SSF53254">
    <property type="entry name" value="Phosphoglycerate mutase-like"/>
    <property type="match status" value="1"/>
</dbReference>
<gene>
    <name evidence="1" type="ORF">BCAMP_01685</name>
</gene>
<protein>
    <submittedName>
        <fullName evidence="1">Phosphoglycerate mutase family protein</fullName>
    </submittedName>
</protein>
<name>W7CQL4_9LIST</name>
<sequence length="188" mass="20948">MMKIVFVRHAQKERQSYVKDKELPLTAAGLASSLALVRQLEGYQFDRAFSSPFKRAKDTIAPLVVANDLALTECEDLQERRVKAEGVIKPADYVARQWADFDYKLTGGESLAEVQARLIAKINAFALAYPQQTLLIGTHGTALATILNYYDASFGLADYLQLKPLMPYVLEARFEGTTLVGMKVITIE</sequence>
<dbReference type="OrthoDB" id="2185101at2"/>
<dbReference type="EMBL" id="AODH01000005">
    <property type="protein sequence ID" value="EUJ41919.1"/>
    <property type="molecule type" value="Genomic_DNA"/>
</dbReference>
<accession>W7CQL4</accession>
<dbReference type="Proteomes" id="UP000019243">
    <property type="component" value="Unassembled WGS sequence"/>
</dbReference>
<dbReference type="InterPro" id="IPR013078">
    <property type="entry name" value="His_Pase_superF_clade-1"/>
</dbReference>
<keyword evidence="2" id="KW-1185">Reference proteome</keyword>
<proteinExistence type="predicted"/>
<dbReference type="CDD" id="cd07067">
    <property type="entry name" value="HP_PGM_like"/>
    <property type="match status" value="1"/>
</dbReference>